<reference evidence="1" key="1">
    <citation type="journal article" date="2016" name="J. Appl. Phycol.">
        <title>Diversity of phototrophic phytoplankton in Northern South China Sea indicated by rbcL analysis.</title>
        <authorList>
            <person name="Li N."/>
            <person name="Yu S.X."/>
            <person name="Wang Y.C."/>
            <person name="Li J.L."/>
            <person name="Li F.C."/>
            <person name="Qin S."/>
        </authorList>
    </citation>
    <scope>NUCLEOTIDE SEQUENCE</scope>
</reference>
<proteinExistence type="predicted"/>
<dbReference type="EMBL" id="KF137378">
    <property type="protein sequence ID" value="AGU46265.1"/>
    <property type="molecule type" value="Genomic_DNA"/>
</dbReference>
<evidence type="ECO:0000313" key="1">
    <source>
        <dbReference type="EMBL" id="AGU46265.1"/>
    </source>
</evidence>
<dbReference type="AlphaFoldDB" id="T1X391"/>
<organism evidence="1">
    <name type="scientific">uncultured microorganism</name>
    <dbReference type="NCBI Taxonomy" id="358574"/>
    <lineage>
        <taxon>unclassified sequences</taxon>
        <taxon>environmental samples</taxon>
    </lineage>
</organism>
<name>T1X391_9ZZZZ</name>
<accession>T1X391</accession>
<feature type="non-terminal residue" evidence="1">
    <location>
        <position position="1"/>
    </location>
</feature>
<sequence>VFADDDENLTHSLSSAGRTVSSSLLKPSAWLSRKPVRRRVTTST</sequence>
<gene>
    <name evidence="1" type="primary">rbcL</name>
</gene>
<protein>
    <submittedName>
        <fullName evidence="1">Ribulose-1,5-bisphosphate carboxylase/oxygenase large subunit</fullName>
    </submittedName>
</protein>